<dbReference type="EMBL" id="CP025611">
    <property type="protein sequence ID" value="AUN29114.1"/>
    <property type="molecule type" value="Genomic_DNA"/>
</dbReference>
<dbReference type="Gene3D" id="1.20.1640.10">
    <property type="entry name" value="Multidrug efflux transporter AcrB transmembrane domain"/>
    <property type="match status" value="2"/>
</dbReference>
<keyword evidence="3" id="KW-0813">Transport</keyword>
<dbReference type="GO" id="GO:0005886">
    <property type="term" value="C:plasma membrane"/>
    <property type="evidence" value="ECO:0007669"/>
    <property type="project" value="UniProtKB-SubCell"/>
</dbReference>
<dbReference type="AlphaFoldDB" id="A0A2K9N7Q4"/>
<dbReference type="Gene3D" id="3.30.70.1430">
    <property type="entry name" value="Multidrug efflux transporter AcrB pore domain"/>
    <property type="match status" value="2"/>
</dbReference>
<reference evidence="8 9" key="1">
    <citation type="submission" date="2017-12" db="EMBL/GenBank/DDBJ databases">
        <title>Genomes of bacteria within cyanobacterial aggregates.</title>
        <authorList>
            <person name="Cai H."/>
        </authorList>
    </citation>
    <scope>NUCLEOTIDE SEQUENCE [LARGE SCALE GENOMIC DNA]</scope>
    <source>
        <strain evidence="8 9">TH16</strain>
    </source>
</reference>
<dbReference type="Pfam" id="PF00873">
    <property type="entry name" value="ACR_tran"/>
    <property type="match status" value="1"/>
</dbReference>
<evidence type="ECO:0000256" key="3">
    <source>
        <dbReference type="ARBA" id="ARBA00022448"/>
    </source>
</evidence>
<proteinExistence type="inferred from homology"/>
<dbReference type="Gene3D" id="3.30.70.1320">
    <property type="entry name" value="Multidrug efflux transporter AcrB pore domain like"/>
    <property type="match status" value="1"/>
</dbReference>
<name>A0A2K9N7Q4_9PROT</name>
<dbReference type="RefSeq" id="WP_102110864.1">
    <property type="nucleotide sequence ID" value="NZ_BMGN01000004.1"/>
</dbReference>
<keyword evidence="9" id="KW-1185">Reference proteome</keyword>
<dbReference type="Proteomes" id="UP000234752">
    <property type="component" value="Chromosome eg_1"/>
</dbReference>
<comment type="subcellular location">
    <subcellularLocation>
        <location evidence="1">Cell membrane</location>
        <topology evidence="1">Multi-pass membrane protein</topology>
    </subcellularLocation>
</comment>
<dbReference type="Gene3D" id="3.30.2090.10">
    <property type="entry name" value="Multidrug efflux transporter AcrB TolC docking domain, DN and DC subdomains"/>
    <property type="match status" value="2"/>
</dbReference>
<keyword evidence="5" id="KW-0812">Transmembrane</keyword>
<gene>
    <name evidence="8" type="ORF">C0V82_01765</name>
</gene>
<dbReference type="GO" id="GO:0008324">
    <property type="term" value="F:monoatomic cation transmembrane transporter activity"/>
    <property type="evidence" value="ECO:0007669"/>
    <property type="project" value="InterPro"/>
</dbReference>
<evidence type="ECO:0000313" key="9">
    <source>
        <dbReference type="Proteomes" id="UP000234752"/>
    </source>
</evidence>
<dbReference type="KEGG" id="ncb:C0V82_01765"/>
<dbReference type="SUPFAM" id="SSF82866">
    <property type="entry name" value="Multidrug efflux transporter AcrB transmembrane domain"/>
    <property type="match status" value="2"/>
</dbReference>
<dbReference type="PANTHER" id="PTHR32063:SF4">
    <property type="entry name" value="SLR6043 PROTEIN"/>
    <property type="match status" value="1"/>
</dbReference>
<evidence type="ECO:0000256" key="6">
    <source>
        <dbReference type="ARBA" id="ARBA00022989"/>
    </source>
</evidence>
<evidence type="ECO:0000256" key="7">
    <source>
        <dbReference type="ARBA" id="ARBA00023136"/>
    </source>
</evidence>
<evidence type="ECO:0000256" key="5">
    <source>
        <dbReference type="ARBA" id="ARBA00022692"/>
    </source>
</evidence>
<sequence length="1042" mass="110647">MFTAIVSTSLRNRLMVLVAALLLTLYGAFTLGHLSVDVFPDLNRPTITLMTESPGMAPEEVERLVSFPIETAMNGMPGVERVRSTSSAGLSVVTVEFGWGTEIYRNRQQVTERLSLLTGQLPPGVVPQMGPISSIMGEIMLVALTPAQGASIDPMRLRDVGDWTLRPRILSIPGVSQVIPMGGEVQQFRVAPDTGRMALLGVSLEQVRAALTDYGANVGGGIVERRGEELLVRGVGRTSRLDDLRKLPVATIDGATIVLGDVAAVDHAARPRRGDAGLNAATAVLVSVQKQPDADTLTVTRAVERALTELTAGLPEGVAAPVVVFRQADFIQNSVDNVERVLVEAGIVVAVILFLFLGNFRTTIISLTAIPISLLVAVLVFKALGLTINTMTLGGLAIAIGELVDDAVVDVENIFRRLRENALRPEPLPVLSIVLSASTEVRSGIVYATAIIVLVFVPLFALSGIEGRLFAPLGIAYIVSILASLVTAITVTPVLCYYLLPKLADSVEHDGWLVRKLKAGNDRLLDWAFAHRALVMGSVAGAVLVALVAVPFLPRAFLPDFNEGTLTISMALQPGISLDQSSEVGRMAERLLAQVPEVTSVARRTGRAELDEHAMGVHSSEIDAHLKPSDRPKADILADVRARLSGLPVTVNIGQPISHRLDHMLSGVRAQLAVKLYGDDMVALRALAGGLQQKLSTIPGLVDLQIEKQVLIPQLRVDVDPDRARAHGITPSAILAAVQSLSSGERVTEIIEGDRRHDLVLRLKDEARDPAALGRVLIDTPVGPVPLSQLAEVSEGDGPNEVMRENGQRRLALLGNGDGKRDMAAIVADIRAVLDATPMPAGTHASLEGTFQAQEQAARTIAALSAVSFALIFLVLYSRYRSAVPVLIIMGTVPMALVGSVAALWLAGLPLSVASMVGFITLAGISTRNGILKISHYINLCRIEGEVFGQAMIRRGSRERLVPVLMTALSAGLALIPLLIGADAPGKEILHPVAVTIFGGLISATVLDTVLTPLLFARFGGPAVQRLLAATPSTPGQVAEAF</sequence>
<dbReference type="PANTHER" id="PTHR32063">
    <property type="match status" value="1"/>
</dbReference>
<dbReference type="PRINTS" id="PR00702">
    <property type="entry name" value="ACRIFLAVINRP"/>
</dbReference>
<evidence type="ECO:0000256" key="4">
    <source>
        <dbReference type="ARBA" id="ARBA00022475"/>
    </source>
</evidence>
<dbReference type="SUPFAM" id="SSF82714">
    <property type="entry name" value="Multidrug efflux transporter AcrB TolC docking domain, DN and DC subdomains"/>
    <property type="match status" value="2"/>
</dbReference>
<comment type="similarity">
    <text evidence="2">Belongs to the resistance-nodulation-cell division (RND) (TC 2.A.6) family.</text>
</comment>
<dbReference type="InterPro" id="IPR004763">
    <property type="entry name" value="CusA-like"/>
</dbReference>
<dbReference type="GO" id="GO:0042910">
    <property type="term" value="F:xenobiotic transmembrane transporter activity"/>
    <property type="evidence" value="ECO:0007669"/>
    <property type="project" value="TreeGrafter"/>
</dbReference>
<protein>
    <submittedName>
        <fullName evidence="8">CusA/CzcA family heavy metal efflux RND transporter</fullName>
    </submittedName>
</protein>
<evidence type="ECO:0000256" key="2">
    <source>
        <dbReference type="ARBA" id="ARBA00010942"/>
    </source>
</evidence>
<keyword evidence="4" id="KW-1003">Cell membrane</keyword>
<keyword evidence="7" id="KW-0472">Membrane</keyword>
<dbReference type="Gene3D" id="3.30.70.1440">
    <property type="entry name" value="Multidrug efflux transporter AcrB pore domain"/>
    <property type="match status" value="1"/>
</dbReference>
<dbReference type="SUPFAM" id="SSF82693">
    <property type="entry name" value="Multidrug efflux transporter AcrB pore domain, PN1, PN2, PC1 and PC2 subdomains"/>
    <property type="match status" value="2"/>
</dbReference>
<accession>A0A2K9N7Q4</accession>
<dbReference type="InterPro" id="IPR027463">
    <property type="entry name" value="AcrB_DN_DC_subdom"/>
</dbReference>
<dbReference type="InterPro" id="IPR001036">
    <property type="entry name" value="Acrflvin-R"/>
</dbReference>
<dbReference type="OrthoDB" id="9758757at2"/>
<dbReference type="NCBIfam" id="TIGR00914">
    <property type="entry name" value="2A0601"/>
    <property type="match status" value="1"/>
</dbReference>
<organism evidence="8 9">
    <name type="scientific">Niveispirillum cyanobacteriorum</name>
    <dbReference type="NCBI Taxonomy" id="1612173"/>
    <lineage>
        <taxon>Bacteria</taxon>
        <taxon>Pseudomonadati</taxon>
        <taxon>Pseudomonadota</taxon>
        <taxon>Alphaproteobacteria</taxon>
        <taxon>Rhodospirillales</taxon>
        <taxon>Azospirillaceae</taxon>
        <taxon>Niveispirillum</taxon>
    </lineage>
</organism>
<keyword evidence="6" id="KW-1133">Transmembrane helix</keyword>
<evidence type="ECO:0000256" key="1">
    <source>
        <dbReference type="ARBA" id="ARBA00004651"/>
    </source>
</evidence>
<evidence type="ECO:0000313" key="8">
    <source>
        <dbReference type="EMBL" id="AUN29114.1"/>
    </source>
</evidence>